<dbReference type="Gene3D" id="3.40.140.10">
    <property type="entry name" value="Cytidine Deaminase, domain 2"/>
    <property type="match status" value="1"/>
</dbReference>
<keyword evidence="4" id="KW-0862">Zinc</keyword>
<organism evidence="6 7">
    <name type="scientific">Alkalithermobacter paradoxus</name>
    <dbReference type="NCBI Taxonomy" id="29349"/>
    <lineage>
        <taxon>Bacteria</taxon>
        <taxon>Bacillati</taxon>
        <taxon>Bacillota</taxon>
        <taxon>Clostridia</taxon>
        <taxon>Peptostreptococcales</taxon>
        <taxon>Tepidibacteraceae</taxon>
        <taxon>Alkalithermobacter</taxon>
    </lineage>
</organism>
<feature type="binding site" evidence="4">
    <location>
        <position position="105"/>
    </location>
    <ligand>
        <name>Zn(2+)</name>
        <dbReference type="ChEBI" id="CHEBI:29105"/>
        <note>catalytic</note>
    </ligand>
</feature>
<dbReference type="InterPro" id="IPR002125">
    <property type="entry name" value="CMP_dCMP_dom"/>
</dbReference>
<evidence type="ECO:0000259" key="5">
    <source>
        <dbReference type="PROSITE" id="PS51747"/>
    </source>
</evidence>
<keyword evidence="4" id="KW-0479">Metal-binding</keyword>
<comment type="cofactor">
    <cofactor evidence="1 4">
        <name>Zn(2+)</name>
        <dbReference type="ChEBI" id="CHEBI:29105"/>
    </cofactor>
</comment>
<reference evidence="6 7" key="1">
    <citation type="submission" date="2017-03" db="EMBL/GenBank/DDBJ databases">
        <title>Genome sequence of Clostridium thermoalcaliphilum DSM 7309.</title>
        <authorList>
            <person name="Poehlein A."/>
            <person name="Daniel R."/>
        </authorList>
    </citation>
    <scope>NUCLEOTIDE SEQUENCE [LARGE SCALE GENOMIC DNA]</scope>
    <source>
        <strain evidence="6 7">DSM 7309</strain>
    </source>
</reference>
<sequence>MRPSWDEYFMEIAEIVKKRSTCLRRQIGAVIVKDKQILTTGYNGAPKDLTHCNDLGCERERLNIPSGERHELCRALHAEQNAIIQGAYNGVSVKDSTLYTTTRPCSLCAKMCINAGIKRIVFKGDYPDEMSMKLLMEANIELVSIDSK</sequence>
<dbReference type="InterPro" id="IPR035105">
    <property type="entry name" value="Deoxycytidylate_deaminase_dom"/>
</dbReference>
<dbReference type="PIRSF" id="PIRSF006019">
    <property type="entry name" value="dCMP_deaminase"/>
    <property type="match status" value="1"/>
</dbReference>
<dbReference type="PROSITE" id="PS51747">
    <property type="entry name" value="CYT_DCMP_DEAMINASES_2"/>
    <property type="match status" value="1"/>
</dbReference>
<proteinExistence type="predicted"/>
<dbReference type="EMBL" id="MZGW01000006">
    <property type="protein sequence ID" value="OPJ55270.1"/>
    <property type="molecule type" value="Genomic_DNA"/>
</dbReference>
<dbReference type="GO" id="GO:0008270">
    <property type="term" value="F:zinc ion binding"/>
    <property type="evidence" value="ECO:0007669"/>
    <property type="project" value="InterPro"/>
</dbReference>
<keyword evidence="7" id="KW-1185">Reference proteome</keyword>
<dbReference type="GO" id="GO:0006220">
    <property type="term" value="P:pyrimidine nucleotide metabolic process"/>
    <property type="evidence" value="ECO:0007669"/>
    <property type="project" value="InterPro"/>
</dbReference>
<dbReference type="InterPro" id="IPR016473">
    <property type="entry name" value="dCMP_deaminase"/>
</dbReference>
<dbReference type="InterPro" id="IPR015517">
    <property type="entry name" value="dCMP_deaminase-rel"/>
</dbReference>
<dbReference type="Pfam" id="PF00383">
    <property type="entry name" value="dCMP_cyt_deam_1"/>
    <property type="match status" value="1"/>
</dbReference>
<feature type="domain" description="CMP/dCMP-type deaminase" evidence="5">
    <location>
        <begin position="4"/>
        <end position="142"/>
    </location>
</feature>
<dbReference type="GO" id="GO:0004132">
    <property type="term" value="F:dCMP deaminase activity"/>
    <property type="evidence" value="ECO:0007669"/>
    <property type="project" value="InterPro"/>
</dbReference>
<dbReference type="GO" id="GO:0052717">
    <property type="term" value="F:tRNA-specific adenosine-34 deaminase activity"/>
    <property type="evidence" value="ECO:0007669"/>
    <property type="project" value="UniProtKB-EC"/>
</dbReference>
<gene>
    <name evidence="6" type="primary">tadA_1</name>
    <name evidence="6" type="ORF">CLOTH_15730</name>
</gene>
<dbReference type="Proteomes" id="UP000190140">
    <property type="component" value="Unassembled WGS sequence"/>
</dbReference>
<dbReference type="OrthoDB" id="9788517at2"/>
<comment type="caution">
    <text evidence="6">The sequence shown here is derived from an EMBL/GenBank/DDBJ whole genome shotgun (WGS) entry which is preliminary data.</text>
</comment>
<evidence type="ECO:0000256" key="3">
    <source>
        <dbReference type="PIRSR" id="PIRSR006019-1"/>
    </source>
</evidence>
<dbReference type="GO" id="GO:0005737">
    <property type="term" value="C:cytoplasm"/>
    <property type="evidence" value="ECO:0007669"/>
    <property type="project" value="TreeGrafter"/>
</dbReference>
<dbReference type="PANTHER" id="PTHR11086">
    <property type="entry name" value="DEOXYCYTIDYLATE DEAMINASE-RELATED"/>
    <property type="match status" value="1"/>
</dbReference>
<dbReference type="AlphaFoldDB" id="A0A1V4I5Y5"/>
<feature type="binding site" evidence="4">
    <location>
        <position position="108"/>
    </location>
    <ligand>
        <name>Zn(2+)</name>
        <dbReference type="ChEBI" id="CHEBI:29105"/>
        <note>catalytic</note>
    </ligand>
</feature>
<feature type="active site" description="Proton donor" evidence="3">
    <location>
        <position position="79"/>
    </location>
</feature>
<keyword evidence="2 6" id="KW-0378">Hydrolase</keyword>
<evidence type="ECO:0000313" key="6">
    <source>
        <dbReference type="EMBL" id="OPJ55270.1"/>
    </source>
</evidence>
<evidence type="ECO:0000313" key="7">
    <source>
        <dbReference type="Proteomes" id="UP000190140"/>
    </source>
</evidence>
<dbReference type="EC" id="3.5.4.33" evidence="6"/>
<dbReference type="PANTHER" id="PTHR11086:SF18">
    <property type="entry name" value="DEOXYCYTIDYLATE DEAMINASE"/>
    <property type="match status" value="1"/>
</dbReference>
<evidence type="ECO:0000256" key="4">
    <source>
        <dbReference type="PIRSR" id="PIRSR006019-2"/>
    </source>
</evidence>
<protein>
    <submittedName>
        <fullName evidence="6">tRNA-specific adenosine deaminase</fullName>
        <ecNumber evidence="6">3.5.4.33</ecNumber>
    </submittedName>
</protein>
<accession>A0A1V4I5Y5</accession>
<name>A0A1V4I5Y5_9FIRM</name>
<evidence type="ECO:0000256" key="2">
    <source>
        <dbReference type="ARBA" id="ARBA00022801"/>
    </source>
</evidence>
<dbReference type="CDD" id="cd01286">
    <property type="entry name" value="deoxycytidylate_deaminase"/>
    <property type="match status" value="1"/>
</dbReference>
<evidence type="ECO:0000256" key="1">
    <source>
        <dbReference type="ARBA" id="ARBA00001947"/>
    </source>
</evidence>
<dbReference type="STRING" id="29349.CLOTH_15730"/>
<dbReference type="InterPro" id="IPR016193">
    <property type="entry name" value="Cytidine_deaminase-like"/>
</dbReference>
<dbReference type="RefSeq" id="WP_079412822.1">
    <property type="nucleotide sequence ID" value="NZ_MZGW01000006.1"/>
</dbReference>
<dbReference type="SUPFAM" id="SSF53927">
    <property type="entry name" value="Cytidine deaminase-like"/>
    <property type="match status" value="1"/>
</dbReference>
<feature type="binding site" evidence="4">
    <location>
        <position position="77"/>
    </location>
    <ligand>
        <name>Zn(2+)</name>
        <dbReference type="ChEBI" id="CHEBI:29105"/>
        <note>catalytic</note>
    </ligand>
</feature>